<name>A0A484ZMT5_9GAMM</name>
<gene>
    <name evidence="4" type="ORF">NCTC12282_03521</name>
</gene>
<keyword evidence="3" id="KW-0998">Cell outer membrane</keyword>
<dbReference type="Gene3D" id="2.40.170.20">
    <property type="entry name" value="TonB-dependent receptor, beta-barrel domain"/>
    <property type="match status" value="1"/>
</dbReference>
<dbReference type="GO" id="GO:0009279">
    <property type="term" value="C:cell outer membrane"/>
    <property type="evidence" value="ECO:0007669"/>
    <property type="project" value="UniProtKB-SubCell"/>
</dbReference>
<keyword evidence="2" id="KW-0472">Membrane</keyword>
<dbReference type="Proteomes" id="UP000373449">
    <property type="component" value="Unassembled WGS sequence"/>
</dbReference>
<dbReference type="InterPro" id="IPR036942">
    <property type="entry name" value="Beta-barrel_TonB_sf"/>
</dbReference>
<evidence type="ECO:0000256" key="1">
    <source>
        <dbReference type="ARBA" id="ARBA00004442"/>
    </source>
</evidence>
<dbReference type="SUPFAM" id="SSF56935">
    <property type="entry name" value="Porins"/>
    <property type="match status" value="1"/>
</dbReference>
<accession>A0A484ZMT5</accession>
<evidence type="ECO:0000256" key="2">
    <source>
        <dbReference type="ARBA" id="ARBA00023136"/>
    </source>
</evidence>
<comment type="subcellular location">
    <subcellularLocation>
        <location evidence="1">Cell outer membrane</location>
    </subcellularLocation>
</comment>
<dbReference type="EMBL" id="CAADJA010000002">
    <property type="protein sequence ID" value="VFS49061.1"/>
    <property type="molecule type" value="Genomic_DNA"/>
</dbReference>
<protein>
    <submittedName>
        <fullName evidence="4">Uncharacterized protein</fullName>
    </submittedName>
</protein>
<proteinExistence type="predicted"/>
<organism evidence="4 5">
    <name type="scientific">Budvicia aquatica</name>
    <dbReference type="NCBI Taxonomy" id="82979"/>
    <lineage>
        <taxon>Bacteria</taxon>
        <taxon>Pseudomonadati</taxon>
        <taxon>Pseudomonadota</taxon>
        <taxon>Gammaproteobacteria</taxon>
        <taxon>Enterobacterales</taxon>
        <taxon>Budviciaceae</taxon>
        <taxon>Budvicia</taxon>
    </lineage>
</organism>
<evidence type="ECO:0000313" key="5">
    <source>
        <dbReference type="Proteomes" id="UP000373449"/>
    </source>
</evidence>
<reference evidence="4 5" key="1">
    <citation type="submission" date="2019-03" db="EMBL/GenBank/DDBJ databases">
        <authorList>
            <consortium name="Pathogen Informatics"/>
        </authorList>
    </citation>
    <scope>NUCLEOTIDE SEQUENCE [LARGE SCALE GENOMIC DNA]</scope>
    <source>
        <strain evidence="4 5">NCTC12282</strain>
    </source>
</reference>
<evidence type="ECO:0000313" key="4">
    <source>
        <dbReference type="EMBL" id="VFS49061.1"/>
    </source>
</evidence>
<evidence type="ECO:0000256" key="3">
    <source>
        <dbReference type="ARBA" id="ARBA00023237"/>
    </source>
</evidence>
<sequence length="112" mass="13220">MNGEKRYFTTNAEDEIYDMYEMGLRDKVAFSTVNATFWMTNTDNQLNRIYLQGVNDAYTMNLLQTRRWGADVAFQQTFGKLTLEESYAWLNGRSDYNDKGRKFLMENGKKHD</sequence>
<dbReference type="AlphaFoldDB" id="A0A484ZMT5"/>